<name>A0A6J7K661_9ZZZZ</name>
<protein>
    <submittedName>
        <fullName evidence="1">Unannotated protein</fullName>
    </submittedName>
</protein>
<proteinExistence type="predicted"/>
<reference evidence="1" key="1">
    <citation type="submission" date="2020-05" db="EMBL/GenBank/DDBJ databases">
        <authorList>
            <person name="Chiriac C."/>
            <person name="Salcher M."/>
            <person name="Ghai R."/>
            <person name="Kavagutti S V."/>
        </authorList>
    </citation>
    <scope>NUCLEOTIDE SEQUENCE</scope>
</reference>
<organism evidence="1">
    <name type="scientific">freshwater metagenome</name>
    <dbReference type="NCBI Taxonomy" id="449393"/>
    <lineage>
        <taxon>unclassified sequences</taxon>
        <taxon>metagenomes</taxon>
        <taxon>ecological metagenomes</taxon>
    </lineage>
</organism>
<dbReference type="AlphaFoldDB" id="A0A6J7K661"/>
<evidence type="ECO:0000313" key="1">
    <source>
        <dbReference type="EMBL" id="CAB4950583.1"/>
    </source>
</evidence>
<sequence length="67" mass="7508">MSTAGRDGMLMPAEVAAAVIEAVADERFLILPHPVVAEYEVRRASERDNWLRRMRRVHAMIMASAKG</sequence>
<gene>
    <name evidence="1" type="ORF">UFOPK3733_01850</name>
</gene>
<dbReference type="EMBL" id="CAFBNC010000122">
    <property type="protein sequence ID" value="CAB4950583.1"/>
    <property type="molecule type" value="Genomic_DNA"/>
</dbReference>
<accession>A0A6J7K661</accession>